<dbReference type="InterPro" id="IPR029045">
    <property type="entry name" value="ClpP/crotonase-like_dom_sf"/>
</dbReference>
<dbReference type="Gene3D" id="3.90.226.10">
    <property type="entry name" value="2-enoyl-CoA Hydratase, Chain A, domain 1"/>
    <property type="match status" value="1"/>
</dbReference>
<evidence type="ECO:0000256" key="2">
    <source>
        <dbReference type="ARBA" id="ARBA00000765"/>
    </source>
</evidence>
<dbReference type="GO" id="GO:0005777">
    <property type="term" value="C:peroxisome"/>
    <property type="evidence" value="ECO:0007669"/>
    <property type="project" value="TreeGrafter"/>
</dbReference>
<dbReference type="Pfam" id="PF00378">
    <property type="entry name" value="ECH_1"/>
    <property type="match status" value="1"/>
</dbReference>
<accession>A0A6V7PTP3</accession>
<dbReference type="SUPFAM" id="SSF52096">
    <property type="entry name" value="ClpP/crotonase"/>
    <property type="match status" value="1"/>
</dbReference>
<evidence type="ECO:0000256" key="6">
    <source>
        <dbReference type="ARBA" id="ARBA00023098"/>
    </source>
</evidence>
<dbReference type="EC" id="5.3.3.8" evidence="5"/>
<comment type="pathway">
    <text evidence="3">Lipid metabolism; fatty acid beta-oxidation.</text>
</comment>
<comment type="catalytic activity">
    <reaction evidence="2">
        <text>a (3E)-enoyl-CoA = a 4-saturated (2E)-enoyl-CoA</text>
        <dbReference type="Rhea" id="RHEA:45228"/>
        <dbReference type="ChEBI" id="CHEBI:58521"/>
        <dbReference type="ChEBI" id="CHEBI:85097"/>
        <dbReference type="EC" id="5.3.3.8"/>
    </reaction>
</comment>
<dbReference type="InterPro" id="IPR001753">
    <property type="entry name" value="Enoyl-CoA_hydra/iso"/>
</dbReference>
<evidence type="ECO:0000313" key="7">
    <source>
        <dbReference type="EMBL" id="CAD1834083.1"/>
    </source>
</evidence>
<evidence type="ECO:0000256" key="5">
    <source>
        <dbReference type="ARBA" id="ARBA00012064"/>
    </source>
</evidence>
<evidence type="ECO:0000256" key="1">
    <source>
        <dbReference type="ARBA" id="ARBA00000452"/>
    </source>
</evidence>
<dbReference type="CDD" id="cd06558">
    <property type="entry name" value="crotonase-like"/>
    <property type="match status" value="1"/>
</dbReference>
<evidence type="ECO:0000256" key="3">
    <source>
        <dbReference type="ARBA" id="ARBA00005005"/>
    </source>
</evidence>
<keyword evidence="6" id="KW-0443">Lipid metabolism</keyword>
<organism evidence="7">
    <name type="scientific">Ananas comosus var. bracteatus</name>
    <name type="common">red pineapple</name>
    <dbReference type="NCBI Taxonomy" id="296719"/>
    <lineage>
        <taxon>Eukaryota</taxon>
        <taxon>Viridiplantae</taxon>
        <taxon>Streptophyta</taxon>
        <taxon>Embryophyta</taxon>
        <taxon>Tracheophyta</taxon>
        <taxon>Spermatophyta</taxon>
        <taxon>Magnoliopsida</taxon>
        <taxon>Liliopsida</taxon>
        <taxon>Poales</taxon>
        <taxon>Bromeliaceae</taxon>
        <taxon>Bromelioideae</taxon>
        <taxon>Ananas</taxon>
    </lineage>
</organism>
<dbReference type="GO" id="GO:0006635">
    <property type="term" value="P:fatty acid beta-oxidation"/>
    <property type="evidence" value="ECO:0007669"/>
    <property type="project" value="TreeGrafter"/>
</dbReference>
<dbReference type="PANTHER" id="PTHR11941">
    <property type="entry name" value="ENOYL-COA HYDRATASE-RELATED"/>
    <property type="match status" value="1"/>
</dbReference>
<dbReference type="AlphaFoldDB" id="A0A6V7PTP3"/>
<dbReference type="EMBL" id="LR862152">
    <property type="protein sequence ID" value="CAD1834083.1"/>
    <property type="molecule type" value="Genomic_DNA"/>
</dbReference>
<comment type="similarity">
    <text evidence="4">Belongs to the enoyl-CoA hydratase/isomerase family.</text>
</comment>
<comment type="catalytic activity">
    <reaction evidence="1">
        <text>a (3Z)-enoyl-CoA = a 4-saturated (2E)-enoyl-CoA</text>
        <dbReference type="Rhea" id="RHEA:45900"/>
        <dbReference type="ChEBI" id="CHEBI:85097"/>
        <dbReference type="ChEBI" id="CHEBI:85489"/>
        <dbReference type="EC" id="5.3.3.8"/>
    </reaction>
</comment>
<name>A0A6V7PTP3_ANACO</name>
<reference evidence="7" key="1">
    <citation type="submission" date="2020-07" db="EMBL/GenBank/DDBJ databases">
        <authorList>
            <person name="Lin J."/>
        </authorList>
    </citation>
    <scope>NUCLEOTIDE SEQUENCE</scope>
</reference>
<proteinExistence type="inferred from homology"/>
<gene>
    <name evidence="7" type="ORF">CB5_LOCUS17294</name>
</gene>
<sequence>MCSLEKRGNVFVLTLTGDDEHRFGHDLIASIRSALVRARSESSSSSSSGAGAGGGRGRGAALVTVAEGRFFSNGLDLAWANSAPSPSAARERLGSLVALFRPVVADLLSLPMPTIAAVTGHAAAAGFMLALSHDYVAMRGDRGFLYMSELDIGLPFPPYFLALMRAKIADPRALRDVALRARKIAAAEAREMGIVDRVCAGAAEAVEEAMRIGEELAARNWDGGVYASIRTGMFPEACRAVGIAEESEEEKRVLNAAKL</sequence>
<dbReference type="PANTHER" id="PTHR11941:SF75">
    <property type="entry name" value="ENOYL-COA HYDRATASE_ISOMERASE FAMILY PROTEIN"/>
    <property type="match status" value="1"/>
</dbReference>
<protein>
    <recommendedName>
        <fullName evidence="5">Delta(3)-Delta(2)-enoyl-CoA isomerase</fullName>
        <ecNumber evidence="5">5.3.3.8</ecNumber>
    </recommendedName>
</protein>
<dbReference type="FunFam" id="3.90.226.10:FF:000049">
    <property type="entry name" value="Enoyl-CoA delta isomerase 3"/>
    <property type="match status" value="1"/>
</dbReference>
<evidence type="ECO:0000256" key="4">
    <source>
        <dbReference type="ARBA" id="ARBA00005254"/>
    </source>
</evidence>
<dbReference type="GO" id="GO:0004165">
    <property type="term" value="F:delta(3)-delta(2)-enoyl-CoA isomerase activity"/>
    <property type="evidence" value="ECO:0007669"/>
    <property type="project" value="UniProtKB-EC"/>
</dbReference>